<evidence type="ECO:0008006" key="3">
    <source>
        <dbReference type="Google" id="ProtNLM"/>
    </source>
</evidence>
<dbReference type="PATRIC" id="fig|634177.7.peg.160"/>
<organism evidence="1 2">
    <name type="scientific">Komagataeibacter medellinensis (strain NBRC 3288 / BCRC 11682 / LMG 1693 / Kondo 51)</name>
    <name type="common">Gluconacetobacter medellinensis</name>
    <dbReference type="NCBI Taxonomy" id="634177"/>
    <lineage>
        <taxon>Bacteria</taxon>
        <taxon>Pseudomonadati</taxon>
        <taxon>Pseudomonadota</taxon>
        <taxon>Alphaproteobacteria</taxon>
        <taxon>Acetobacterales</taxon>
        <taxon>Acetobacteraceae</taxon>
        <taxon>Komagataeibacter</taxon>
    </lineage>
</organism>
<proteinExistence type="predicted"/>
<dbReference type="AlphaFoldDB" id="G2I2F1"/>
<evidence type="ECO:0000313" key="2">
    <source>
        <dbReference type="Proteomes" id="UP000009044"/>
    </source>
</evidence>
<name>G2I2F1_KOMMN</name>
<sequence>MEHAPSTIHRIWTAFGLQLHRTETFKLSSNPFFVKKVRDIVGLYVAPTEYALALCIDEKSQIQALDHSQHILQHFDARQCCSRCPAGRVLYPDKQAITGTVRYNMRQPLLSRWKSSMSVANTLREAIEKKIVVGFTFNGKNYVGSPHALGESDGTAHVLIYRGEDAHAKGIPPMGEWSTLPLSDMTDIKLLPGEAFHTGHPDTHAAKGLHKVDVRVA</sequence>
<dbReference type="EMBL" id="AP012159">
    <property type="protein sequence ID" value="BAK82567.1"/>
    <property type="molecule type" value="Genomic_DNA"/>
</dbReference>
<dbReference type="HOGENOM" id="CLU_1270926_0_0_5"/>
<protein>
    <recommendedName>
        <fullName evidence="3">Transposase</fullName>
    </recommendedName>
</protein>
<dbReference type="eggNOG" id="COG3335">
    <property type="taxonomic scope" value="Bacteria"/>
</dbReference>
<evidence type="ECO:0000313" key="1">
    <source>
        <dbReference type="EMBL" id="BAK82567.1"/>
    </source>
</evidence>
<gene>
    <name evidence="1" type="ordered locus">GLX_01550</name>
</gene>
<dbReference type="Proteomes" id="UP000009044">
    <property type="component" value="Chromosome"/>
</dbReference>
<reference evidence="2" key="1">
    <citation type="journal article" date="2011" name="J. Bacteriol.">
        <title>Complete genome sequence of NBRC 3288, a unique cellulose-nonproducing strain of Gluconacetobacter xylinus isolated from vinegar.</title>
        <authorList>
            <person name="Ogino H."/>
            <person name="Azuma Y."/>
            <person name="Hosoyama A."/>
            <person name="Nakazawa H."/>
            <person name="Matsutani M."/>
            <person name="Hasegawa A."/>
            <person name="Otsuyama K."/>
            <person name="Matsushita K."/>
            <person name="Fujita N."/>
            <person name="Shirai M."/>
        </authorList>
    </citation>
    <scope>NUCLEOTIDE SEQUENCE [LARGE SCALE GENOMIC DNA]</scope>
    <source>
        <strain evidence="2">NBRC 3288 / BCRC 11682 / LMG 1693</strain>
    </source>
</reference>
<dbReference type="KEGG" id="gxy:GLX_01550"/>
<dbReference type="STRING" id="634177.GLX_01550"/>
<accession>G2I2F1</accession>